<proteinExistence type="predicted"/>
<protein>
    <submittedName>
        <fullName evidence="1">Uncharacterized protein</fullName>
    </submittedName>
</protein>
<dbReference type="Proteomes" id="UP001215398">
    <property type="component" value="Unassembled WGS sequence"/>
</dbReference>
<sequence>MERKLIIRNFGAITSAEIILKDFNIFIGEQGAGKLTVTTHSPYLLSTLNNMIEADNVSKLHPEKETEITTLVPKKSWVDFNRITAYKIENGNVISILDKEFNIVVADQIDATSDEQGWIFSALLDLE</sequence>
<dbReference type="RefSeq" id="WP_272720910.1">
    <property type="nucleotide sequence ID" value="NZ_JAQPYS010000083.1"/>
</dbReference>
<evidence type="ECO:0000313" key="1">
    <source>
        <dbReference type="EMBL" id="MDC7137775.1"/>
    </source>
</evidence>
<organism evidence="1 2">
    <name type="scientific">Bacteroides zhangwenhongii</name>
    <dbReference type="NCBI Taxonomy" id="2650157"/>
    <lineage>
        <taxon>Bacteria</taxon>
        <taxon>Pseudomonadati</taxon>
        <taxon>Bacteroidota</taxon>
        <taxon>Bacteroidia</taxon>
        <taxon>Bacteroidales</taxon>
        <taxon>Bacteroidaceae</taxon>
        <taxon>Bacteroides</taxon>
    </lineage>
</organism>
<keyword evidence="2" id="KW-1185">Reference proteome</keyword>
<evidence type="ECO:0000313" key="2">
    <source>
        <dbReference type="Proteomes" id="UP001215398"/>
    </source>
</evidence>
<comment type="caution">
    <text evidence="1">The sequence shown here is derived from an EMBL/GenBank/DDBJ whole genome shotgun (WGS) entry which is preliminary data.</text>
</comment>
<gene>
    <name evidence="1" type="ORF">PQG98_15735</name>
</gene>
<accession>A0ABT5HB82</accession>
<reference evidence="1 2" key="1">
    <citation type="submission" date="2023-01" db="EMBL/GenBank/DDBJ databases">
        <title>Exploring GABA producing Bacteroides strains toward improving mental health.</title>
        <authorList>
            <person name="Yousuf B."/>
            <person name="Bouhlel N.E."/>
            <person name="Mottawea W."/>
            <person name="Hammami R."/>
        </authorList>
    </citation>
    <scope>NUCLEOTIDE SEQUENCE [LARGE SCALE GENOMIC DNA]</scope>
    <source>
        <strain evidence="1 2">UO.H1054</strain>
    </source>
</reference>
<dbReference type="EMBL" id="JAQPYS010000083">
    <property type="protein sequence ID" value="MDC7137775.1"/>
    <property type="molecule type" value="Genomic_DNA"/>
</dbReference>
<name>A0ABT5HB82_9BACE</name>